<dbReference type="PANTHER" id="PTHR11496:SF83">
    <property type="entry name" value="HYDROXYACID-OXOACID TRANSHYDROGENASE, MITOCHONDRIAL"/>
    <property type="match status" value="1"/>
</dbReference>
<dbReference type="Pfam" id="PF00465">
    <property type="entry name" value="Fe-ADH"/>
    <property type="match status" value="1"/>
</dbReference>
<organism evidence="11">
    <name type="scientific">Absidia glauca</name>
    <name type="common">Pin mould</name>
    <dbReference type="NCBI Taxonomy" id="4829"/>
    <lineage>
        <taxon>Eukaryota</taxon>
        <taxon>Fungi</taxon>
        <taxon>Fungi incertae sedis</taxon>
        <taxon>Mucoromycota</taxon>
        <taxon>Mucoromycotina</taxon>
        <taxon>Mucoromycetes</taxon>
        <taxon>Mucorales</taxon>
        <taxon>Cunninghamellaceae</taxon>
        <taxon>Absidia</taxon>
    </lineage>
</organism>
<dbReference type="GO" id="GO:0005739">
    <property type="term" value="C:mitochondrion"/>
    <property type="evidence" value="ECO:0007669"/>
    <property type="project" value="UniProtKB-SubCell"/>
</dbReference>
<gene>
    <name evidence="11" type="primary">ABSGL_03878.1 scaffold 4679</name>
</gene>
<comment type="subcellular location">
    <subcellularLocation>
        <location evidence="2">Mitochondrion</location>
    </subcellularLocation>
</comment>
<dbReference type="FunFam" id="3.40.50.1970:FF:000009">
    <property type="entry name" value="Fe-containing alcohol dehydrogenase"/>
    <property type="match status" value="1"/>
</dbReference>
<dbReference type="GO" id="GO:0046872">
    <property type="term" value="F:metal ion binding"/>
    <property type="evidence" value="ECO:0007669"/>
    <property type="project" value="InterPro"/>
</dbReference>
<evidence type="ECO:0000259" key="9">
    <source>
        <dbReference type="Pfam" id="PF00465"/>
    </source>
</evidence>
<evidence type="ECO:0000256" key="7">
    <source>
        <dbReference type="ARBA" id="ARBA00023128"/>
    </source>
</evidence>
<dbReference type="FunCoup" id="A0A163KTW4">
    <property type="interactions" value="118"/>
</dbReference>
<dbReference type="InterPro" id="IPR001670">
    <property type="entry name" value="ADH_Fe/GldA"/>
</dbReference>
<dbReference type="EC" id="1.1.99.24" evidence="4"/>
<comment type="catalytic activity">
    <reaction evidence="8">
        <text>4-hydroxybutanoate + 2-oxoglutarate = (R)-2-hydroxyglutarate + succinate semialdehyde</text>
        <dbReference type="Rhea" id="RHEA:24734"/>
        <dbReference type="ChEBI" id="CHEBI:15801"/>
        <dbReference type="ChEBI" id="CHEBI:16724"/>
        <dbReference type="ChEBI" id="CHEBI:16810"/>
        <dbReference type="ChEBI" id="CHEBI:57706"/>
        <dbReference type="EC" id="1.1.99.24"/>
    </reaction>
</comment>
<evidence type="ECO:0000256" key="4">
    <source>
        <dbReference type="ARBA" id="ARBA00013182"/>
    </source>
</evidence>
<evidence type="ECO:0000256" key="2">
    <source>
        <dbReference type="ARBA" id="ARBA00004173"/>
    </source>
</evidence>
<dbReference type="InterPro" id="IPR039697">
    <property type="entry name" value="Alcohol_dehydrogenase_Fe"/>
</dbReference>
<dbReference type="InterPro" id="IPR042157">
    <property type="entry name" value="HOT"/>
</dbReference>
<keyword evidence="6" id="KW-0560">Oxidoreductase</keyword>
<evidence type="ECO:0000256" key="8">
    <source>
        <dbReference type="ARBA" id="ARBA00049496"/>
    </source>
</evidence>
<feature type="domain" description="Fe-containing alcohol dehydrogenase-like C-terminal" evidence="10">
    <location>
        <begin position="297"/>
        <end position="423"/>
    </location>
</feature>
<dbReference type="SUPFAM" id="SSF56796">
    <property type="entry name" value="Dehydroquinate synthase-like"/>
    <property type="match status" value="1"/>
</dbReference>
<evidence type="ECO:0000259" key="10">
    <source>
        <dbReference type="Pfam" id="PF25137"/>
    </source>
</evidence>
<dbReference type="GO" id="GO:0004022">
    <property type="term" value="F:alcohol dehydrogenase (NAD+) activity"/>
    <property type="evidence" value="ECO:0007669"/>
    <property type="project" value="InterPro"/>
</dbReference>
<sequence length="426" mass="45228">MAAAAARSKVVNLLGLLQAGSNSCPCHSHAHSHFAPTAASFSNMLKYGRNYASAQDNDTDYAFEMAASNIRFGPGVTSEVGQDLNNLKAKKVAVYTDANIAKLHPLKAVIQSLEQNNVNYVLYDTVRVEPTDGSFKSAIDFARTHNPDAFVAVGGGSVMDTAKAASLYSAHPEADLLDFVNAPIGKGLPIRKTLKPLIAIPTTAGTGSETTGTAIFDYEPLKTKTGIAHRALKPLLGIVDPLNTRSMPSQVHAASGLDVLCHSLESYTALPFNQRSPRPKDPILRPAYQGSNPISDVWSLHALRMVVKYLPRAPHGVSVALTAPSVFRFTAASCPDRHIDAAAAFGADPANIKESMAGDVLAEKLTRFLEDLGVPNGLGALGYDSSYIPSLVEGALPQHRVTKLAPAGEPAAEQIAAIFEKSMSNY</sequence>
<evidence type="ECO:0000313" key="11">
    <source>
        <dbReference type="EMBL" id="SAL98349.1"/>
    </source>
</evidence>
<dbReference type="Gene3D" id="1.20.1090.10">
    <property type="entry name" value="Dehydroquinate synthase-like - alpha domain"/>
    <property type="match status" value="2"/>
</dbReference>
<keyword evidence="7" id="KW-0496">Mitochondrion</keyword>
<dbReference type="Proteomes" id="UP000078561">
    <property type="component" value="Unassembled WGS sequence"/>
</dbReference>
<evidence type="ECO:0000256" key="5">
    <source>
        <dbReference type="ARBA" id="ARBA00022946"/>
    </source>
</evidence>
<dbReference type="CDD" id="cd08190">
    <property type="entry name" value="HOT"/>
    <property type="match status" value="1"/>
</dbReference>
<dbReference type="STRING" id="4829.A0A163KTW4"/>
<proteinExistence type="inferred from homology"/>
<accession>A0A163KTW4</accession>
<dbReference type="AlphaFoldDB" id="A0A163KTW4"/>
<dbReference type="OMA" id="PRVWAFN"/>
<evidence type="ECO:0000313" key="12">
    <source>
        <dbReference type="Proteomes" id="UP000078561"/>
    </source>
</evidence>
<evidence type="ECO:0000256" key="3">
    <source>
        <dbReference type="ARBA" id="ARBA00010005"/>
    </source>
</evidence>
<dbReference type="InParanoid" id="A0A163KTW4"/>
<dbReference type="Pfam" id="PF25137">
    <property type="entry name" value="ADH_Fe_C"/>
    <property type="match status" value="1"/>
</dbReference>
<dbReference type="InterPro" id="IPR056798">
    <property type="entry name" value="ADH_Fe_C"/>
</dbReference>
<dbReference type="Gene3D" id="3.40.50.1970">
    <property type="match status" value="1"/>
</dbReference>
<dbReference type="PANTHER" id="PTHR11496">
    <property type="entry name" value="ALCOHOL DEHYDROGENASE"/>
    <property type="match status" value="1"/>
</dbReference>
<protein>
    <recommendedName>
        <fullName evidence="4">hydroxyacid-oxoacid transhydrogenase</fullName>
        <ecNumber evidence="4">1.1.99.24</ecNumber>
    </recommendedName>
</protein>
<evidence type="ECO:0000256" key="6">
    <source>
        <dbReference type="ARBA" id="ARBA00023002"/>
    </source>
</evidence>
<name>A0A163KTW4_ABSGL</name>
<feature type="domain" description="Alcohol dehydrogenase iron-type/glycerol dehydrogenase GldA" evidence="9">
    <location>
        <begin position="68"/>
        <end position="241"/>
    </location>
</feature>
<keyword evidence="12" id="KW-1185">Reference proteome</keyword>
<keyword evidence="5" id="KW-0809">Transit peptide</keyword>
<dbReference type="OrthoDB" id="339764at2759"/>
<comment type="similarity">
    <text evidence="3">Belongs to the iron-containing alcohol dehydrogenase family. Hydroxyacid-oxoacid transhydrogenase subfamily.</text>
</comment>
<reference evidence="11" key="1">
    <citation type="submission" date="2016-04" db="EMBL/GenBank/DDBJ databases">
        <authorList>
            <person name="Evans L.H."/>
            <person name="Alamgir A."/>
            <person name="Owens N."/>
            <person name="Weber N.D."/>
            <person name="Virtaneva K."/>
            <person name="Barbian K."/>
            <person name="Babar A."/>
            <person name="Rosenke K."/>
        </authorList>
    </citation>
    <scope>NUCLEOTIDE SEQUENCE [LARGE SCALE GENOMIC DNA]</scope>
    <source>
        <strain evidence="11">CBS 101.48</strain>
    </source>
</reference>
<dbReference type="EMBL" id="LT552064">
    <property type="protein sequence ID" value="SAL98349.1"/>
    <property type="molecule type" value="Genomic_DNA"/>
</dbReference>
<comment type="catalytic activity">
    <reaction evidence="1">
        <text>(S)-3-hydroxybutanoate + 2-oxoglutarate = (R)-2-hydroxyglutarate + acetoacetate</text>
        <dbReference type="Rhea" id="RHEA:23048"/>
        <dbReference type="ChEBI" id="CHEBI:11047"/>
        <dbReference type="ChEBI" id="CHEBI:13705"/>
        <dbReference type="ChEBI" id="CHEBI:15801"/>
        <dbReference type="ChEBI" id="CHEBI:16810"/>
        <dbReference type="EC" id="1.1.99.24"/>
    </reaction>
</comment>
<dbReference type="GO" id="GO:0047988">
    <property type="term" value="F:hydroxyacid-oxoacid transhydrogenase activity"/>
    <property type="evidence" value="ECO:0007669"/>
    <property type="project" value="UniProtKB-EC"/>
</dbReference>
<evidence type="ECO:0000256" key="1">
    <source>
        <dbReference type="ARBA" id="ARBA00000813"/>
    </source>
</evidence>